<proteinExistence type="predicted"/>
<organism evidence="1 2">
    <name type="scientific">Fusobacterium periodonticum 1_1_41FAA</name>
    <dbReference type="NCBI Taxonomy" id="469621"/>
    <lineage>
        <taxon>Bacteria</taxon>
        <taxon>Fusobacteriati</taxon>
        <taxon>Fusobacteriota</taxon>
        <taxon>Fusobacteriia</taxon>
        <taxon>Fusobacteriales</taxon>
        <taxon>Fusobacteriaceae</taxon>
        <taxon>Fusobacterium</taxon>
    </lineage>
</organism>
<name>D6LFK9_9FUSO</name>
<dbReference type="Proteomes" id="UP000003964">
    <property type="component" value="Unassembled WGS sequence"/>
</dbReference>
<protein>
    <submittedName>
        <fullName evidence="1">Uncharacterized protein</fullName>
    </submittedName>
</protein>
<evidence type="ECO:0000313" key="1">
    <source>
        <dbReference type="EMBL" id="EFG28944.2"/>
    </source>
</evidence>
<dbReference type="AlphaFoldDB" id="D6LFK9"/>
<gene>
    <name evidence="1" type="ORF">HMPREF0400_00506</name>
</gene>
<reference evidence="1 2" key="1">
    <citation type="submission" date="2010-03" db="EMBL/GenBank/DDBJ databases">
        <title>The Genome Sequence of Fusobacterium sp. 1_1_41FAA.</title>
        <authorList>
            <consortium name="The Broad Institute Genome Sequencing Platform"/>
            <person name="Ward D."/>
            <person name="Earl A."/>
            <person name="Feldgarden M."/>
            <person name="Gevers D."/>
            <person name="Young S.K."/>
            <person name="Zeng Q."/>
            <person name="Koehrsen M."/>
            <person name="Alvarado L."/>
            <person name="Berlin A."/>
            <person name="Borenstein D."/>
            <person name="Chapman S."/>
            <person name="Chen Z."/>
            <person name="Engels R."/>
            <person name="Freedman E."/>
            <person name="Gellesch M."/>
            <person name="Goldberg J."/>
            <person name="Griggs A."/>
            <person name="Gujja S."/>
            <person name="Heilman E."/>
            <person name="Heiman D."/>
            <person name="Hepburn T."/>
            <person name="Howarth C."/>
            <person name="Jen D."/>
            <person name="Larson L."/>
            <person name="Mehta T."/>
            <person name="Park D."/>
            <person name="Pearson M."/>
            <person name="Richards J."/>
            <person name="Roberts A."/>
            <person name="Saif S."/>
            <person name="Shea T."/>
            <person name="Shenoy N."/>
            <person name="Sisk P."/>
            <person name="Stolte C."/>
            <person name="Sykes S."/>
            <person name="Walk T."/>
            <person name="White J."/>
            <person name="Yandava C."/>
            <person name="Strauss J.C."/>
            <person name="Ambrose C.E."/>
            <person name="Allen-Vercoe E."/>
            <person name="Haas B."/>
            <person name="Henn M.R."/>
            <person name="Nusbaum C."/>
            <person name="Birren B."/>
        </authorList>
    </citation>
    <scope>NUCLEOTIDE SEQUENCE [LARGE SCALE GENOMIC DNA]</scope>
    <source>
        <strain evidence="1 2">1_1_41FAA</strain>
    </source>
</reference>
<dbReference type="RefSeq" id="WP_008820503.1">
    <property type="nucleotide sequence ID" value="NZ_GG770381.1"/>
</dbReference>
<dbReference type="EMBL" id="GG770381">
    <property type="protein sequence ID" value="EFG28944.2"/>
    <property type="molecule type" value="Genomic_DNA"/>
</dbReference>
<sequence>MEFIRESSERSDSKNILKKAILKDSNFKLISFEGSPTRDNNVTILMDKFKVNKDLSTTNSDDRLKIFNELYKYSEFKDEFVLKRLTVEDKKLKWGILLYDDNEYSLFFIKNCEDRWAFCKEFKNAKEFSDWLYENYSTIRENISDYQENGLPEYDISMRENKKPWPGNVDGILFYNNTIVAVIEFQTTNKQSVKDHDNNDWWFPKYDKDGNEKRKGDKERWKSIYINSKSLNLSIIVGVWNKKEEEYCIKLIKDFNFETEKAPFIFWEKKEIANDENISTKLLEILDIK</sequence>
<accession>D6LFK9</accession>
<evidence type="ECO:0000313" key="2">
    <source>
        <dbReference type="Proteomes" id="UP000003964"/>
    </source>
</evidence>